<comment type="caution">
    <text evidence="2">The sequence shown here is derived from an EMBL/GenBank/DDBJ whole genome shotgun (WGS) entry which is preliminary data.</text>
</comment>
<reference evidence="3" key="1">
    <citation type="journal article" date="2020" name="Int. J. Syst. Evol. Microbiol.">
        <title>Alteromonas alba sp. nov., a marine bacterium isolated from the seawater of the West Pacific Ocean.</title>
        <authorList>
            <person name="Sun C."/>
            <person name="Wu Y.-H."/>
            <person name="Xamxidin M."/>
            <person name="Cheng H."/>
            <person name="Xu X.-W."/>
        </authorList>
    </citation>
    <scope>NUCLEOTIDE SEQUENCE [LARGE SCALE GENOMIC DNA]</scope>
    <source>
        <strain evidence="3">9a2</strain>
    </source>
</reference>
<feature type="domain" description="DUF6314" evidence="1">
    <location>
        <begin position="15"/>
        <end position="145"/>
    </location>
</feature>
<dbReference type="EMBL" id="PVNO01000028">
    <property type="protein sequence ID" value="PRO68042.1"/>
    <property type="molecule type" value="Genomic_DNA"/>
</dbReference>
<evidence type="ECO:0000313" key="2">
    <source>
        <dbReference type="EMBL" id="PRO68042.1"/>
    </source>
</evidence>
<dbReference type="InterPro" id="IPR045632">
    <property type="entry name" value="DUF6314"/>
</dbReference>
<proteinExistence type="predicted"/>
<evidence type="ECO:0000313" key="3">
    <source>
        <dbReference type="Proteomes" id="UP000239539"/>
    </source>
</evidence>
<accession>A0ABX5CKR9</accession>
<dbReference type="Proteomes" id="UP000239539">
    <property type="component" value="Unassembled WGS sequence"/>
</dbReference>
<organism evidence="2 3">
    <name type="scientific">Alteromonas gracilis</name>
    <dbReference type="NCBI Taxonomy" id="1479524"/>
    <lineage>
        <taxon>Bacteria</taxon>
        <taxon>Pseudomonadati</taxon>
        <taxon>Pseudomonadota</taxon>
        <taxon>Gammaproteobacteria</taxon>
        <taxon>Alteromonadales</taxon>
        <taxon>Alteromonadaceae</taxon>
        <taxon>Alteromonas/Salinimonas group</taxon>
        <taxon>Alteromonas</taxon>
    </lineage>
</organism>
<dbReference type="Pfam" id="PF19834">
    <property type="entry name" value="DUF6314"/>
    <property type="match status" value="1"/>
</dbReference>
<gene>
    <name evidence="2" type="ORF">C6Y39_15365</name>
</gene>
<protein>
    <recommendedName>
        <fullName evidence="1">DUF6314 domain-containing protein</fullName>
    </recommendedName>
</protein>
<sequence>MESTSSGGPFDLKYFAGEWRLHRKIIQQNGDTFSFIGKAALRWDSEWEKPTLNYHEQGEVTSPNGNIMSAERRYFWQQSQRGAFDVLFDDKRYFHSFSISNPNAHHLCGDDHYVVHYRFETWPLWCVTWQVKGPRKDYTMVSEYSPL</sequence>
<evidence type="ECO:0000259" key="1">
    <source>
        <dbReference type="Pfam" id="PF19834"/>
    </source>
</evidence>
<keyword evidence="3" id="KW-1185">Reference proteome</keyword>
<name>A0ABX5CKR9_9ALTE</name>